<gene>
    <name evidence="9" type="ORF">ACHAWU_003591</name>
</gene>
<accession>A0ABD3N2Q7</accession>
<dbReference type="InterPro" id="IPR045304">
    <property type="entry name" value="LbH_SAT"/>
</dbReference>
<dbReference type="InterPro" id="IPR053376">
    <property type="entry name" value="Serine_acetyltransferase"/>
</dbReference>
<feature type="region of interest" description="Disordered" evidence="7">
    <location>
        <begin position="109"/>
        <end position="128"/>
    </location>
</feature>
<feature type="non-terminal residue" evidence="9">
    <location>
        <position position="1"/>
    </location>
</feature>
<dbReference type="Proteomes" id="UP001530293">
    <property type="component" value="Unassembled WGS sequence"/>
</dbReference>
<keyword evidence="6" id="KW-0012">Acyltransferase</keyword>
<dbReference type="EMBL" id="JALLBG020000043">
    <property type="protein sequence ID" value="KAL3770371.1"/>
    <property type="molecule type" value="Genomic_DNA"/>
</dbReference>
<evidence type="ECO:0000256" key="3">
    <source>
        <dbReference type="ARBA" id="ARBA00013266"/>
    </source>
</evidence>
<dbReference type="InterPro" id="IPR010493">
    <property type="entry name" value="Ser_AcTrfase_N"/>
</dbReference>
<keyword evidence="10" id="KW-1185">Reference proteome</keyword>
<keyword evidence="4" id="KW-0028">Amino-acid biosynthesis</keyword>
<dbReference type="Pfam" id="PF00132">
    <property type="entry name" value="Hexapep"/>
    <property type="match status" value="1"/>
</dbReference>
<dbReference type="Gene3D" id="1.10.3130.10">
    <property type="entry name" value="serine acetyltransferase, domain 1"/>
    <property type="match status" value="1"/>
</dbReference>
<dbReference type="InterPro" id="IPR042122">
    <property type="entry name" value="Ser_AcTrfase_N_sf"/>
</dbReference>
<dbReference type="SMART" id="SM00971">
    <property type="entry name" value="SATase_N"/>
    <property type="match status" value="1"/>
</dbReference>
<evidence type="ECO:0000256" key="2">
    <source>
        <dbReference type="ARBA" id="ARBA00007274"/>
    </source>
</evidence>
<dbReference type="GO" id="GO:0005737">
    <property type="term" value="C:cytoplasm"/>
    <property type="evidence" value="ECO:0007669"/>
    <property type="project" value="UniProtKB-ARBA"/>
</dbReference>
<dbReference type="PANTHER" id="PTHR42811">
    <property type="entry name" value="SERINE ACETYLTRANSFERASE"/>
    <property type="match status" value="1"/>
</dbReference>
<protein>
    <recommendedName>
        <fullName evidence="3">serine O-acetyltransferase</fullName>
        <ecNumber evidence="3">2.3.1.30</ecNumber>
    </recommendedName>
</protein>
<feature type="region of interest" description="Disordered" evidence="7">
    <location>
        <begin position="1"/>
        <end position="47"/>
    </location>
</feature>
<comment type="similarity">
    <text evidence="2">Belongs to the transferase hexapeptide repeat family.</text>
</comment>
<dbReference type="InterPro" id="IPR005881">
    <property type="entry name" value="Ser_O-AcTrfase"/>
</dbReference>
<dbReference type="EC" id="2.3.1.30" evidence="3"/>
<feature type="domain" description="Serine acetyltransferase N-terminal" evidence="8">
    <location>
        <begin position="230"/>
        <end position="334"/>
    </location>
</feature>
<dbReference type="FunFam" id="2.160.10.10:FF:000002">
    <property type="entry name" value="Serine acetyltransferase"/>
    <property type="match status" value="1"/>
</dbReference>
<dbReference type="Gene3D" id="2.160.10.10">
    <property type="entry name" value="Hexapeptide repeat proteins"/>
    <property type="match status" value="1"/>
</dbReference>
<dbReference type="AlphaFoldDB" id="A0ABD3N2Q7"/>
<dbReference type="NCBIfam" id="TIGR01172">
    <property type="entry name" value="cysE"/>
    <property type="match status" value="1"/>
</dbReference>
<feature type="compositionally biased region" description="Basic and acidic residues" evidence="7">
    <location>
        <begin position="10"/>
        <end position="22"/>
    </location>
</feature>
<evidence type="ECO:0000256" key="6">
    <source>
        <dbReference type="ARBA" id="ARBA00023315"/>
    </source>
</evidence>
<name>A0ABD3N2Q7_9STRA</name>
<sequence length="499" mass="54313">ESDLSAPTTDLKELASRIDKNNSSRGMAGRRNQETSKPSPRPRYQLGVGKNAPVVVSTDMSDTSYNSTAVEQKEDDIISAAMNWNVPQPATRKQEQRQRYDMGVGKHAPINTKLDGGNNNNGGGSAGAEYGMRTTMRLLPYRGEESARLTKAVWDEGHFVDDSSMLLLDGSELPSTQQQMQHQQQQEQQQQQQNAITDYRQIDLSIPSSVYSLGSSSSSTNSSQVAVDLVWDLMRQEAQAEAAREPLLVSFLYSTILNHPTLESALSFHLANRLSSPAMLSTQIMSLIQEALDADPDYRRSLRADILAVRDRDPACNCLPDVFLYFKGFHALQTYRAAHYLWKSGRRVLAHYLQSQVSQHFQIDIHPNATLGSGIMLDHGTGIVIGETAHVGHNCSVLHHVTLGGSGKKGNDRHPKIGNGVLLGAGASVLGNIHIGDGCQVGAGTLVIDDLPPRSVAVGVPAKIIGRFVDVTAQPSIGMNQLGSKEAEKDIYMFGMDGI</sequence>
<proteinExistence type="inferred from homology"/>
<evidence type="ECO:0000256" key="4">
    <source>
        <dbReference type="ARBA" id="ARBA00022605"/>
    </source>
</evidence>
<evidence type="ECO:0000256" key="7">
    <source>
        <dbReference type="SAM" id="MobiDB-lite"/>
    </source>
</evidence>
<dbReference type="InterPro" id="IPR001451">
    <property type="entry name" value="Hexapep"/>
</dbReference>
<dbReference type="Pfam" id="PF06426">
    <property type="entry name" value="SATase_N"/>
    <property type="match status" value="1"/>
</dbReference>
<feature type="compositionally biased region" description="Low complexity" evidence="7">
    <location>
        <begin position="177"/>
        <end position="193"/>
    </location>
</feature>
<comment type="caution">
    <text evidence="9">The sequence shown here is derived from an EMBL/GenBank/DDBJ whole genome shotgun (WGS) entry which is preliminary data.</text>
</comment>
<evidence type="ECO:0000256" key="1">
    <source>
        <dbReference type="ARBA" id="ARBA00004876"/>
    </source>
</evidence>
<evidence type="ECO:0000313" key="9">
    <source>
        <dbReference type="EMBL" id="KAL3770371.1"/>
    </source>
</evidence>
<evidence type="ECO:0000313" key="10">
    <source>
        <dbReference type="Proteomes" id="UP001530293"/>
    </source>
</evidence>
<evidence type="ECO:0000256" key="5">
    <source>
        <dbReference type="ARBA" id="ARBA00022679"/>
    </source>
</evidence>
<evidence type="ECO:0000259" key="8">
    <source>
        <dbReference type="SMART" id="SM00971"/>
    </source>
</evidence>
<reference evidence="9 10" key="1">
    <citation type="submission" date="2024-10" db="EMBL/GenBank/DDBJ databases">
        <title>Updated reference genomes for cyclostephanoid diatoms.</title>
        <authorList>
            <person name="Roberts W.R."/>
            <person name="Alverson A.J."/>
        </authorList>
    </citation>
    <scope>NUCLEOTIDE SEQUENCE [LARGE SCALE GENOMIC DNA]</scope>
    <source>
        <strain evidence="9 10">AJA232-27</strain>
    </source>
</reference>
<comment type="pathway">
    <text evidence="1">Amino-acid biosynthesis; L-cysteine biosynthesis; L-cysteine from L-serine: step 1/2.</text>
</comment>
<dbReference type="CDD" id="cd03354">
    <property type="entry name" value="LbH_SAT"/>
    <property type="match status" value="1"/>
</dbReference>
<dbReference type="InterPro" id="IPR011004">
    <property type="entry name" value="Trimer_LpxA-like_sf"/>
</dbReference>
<dbReference type="SUPFAM" id="SSF51161">
    <property type="entry name" value="Trimeric LpxA-like enzymes"/>
    <property type="match status" value="1"/>
</dbReference>
<organism evidence="9 10">
    <name type="scientific">Discostella pseudostelligera</name>
    <dbReference type="NCBI Taxonomy" id="259834"/>
    <lineage>
        <taxon>Eukaryota</taxon>
        <taxon>Sar</taxon>
        <taxon>Stramenopiles</taxon>
        <taxon>Ochrophyta</taxon>
        <taxon>Bacillariophyta</taxon>
        <taxon>Coscinodiscophyceae</taxon>
        <taxon>Thalassiosirophycidae</taxon>
        <taxon>Stephanodiscales</taxon>
        <taxon>Stephanodiscaceae</taxon>
        <taxon>Discostella</taxon>
    </lineage>
</organism>
<dbReference type="GO" id="GO:0009001">
    <property type="term" value="F:serine O-acetyltransferase activity"/>
    <property type="evidence" value="ECO:0007669"/>
    <property type="project" value="UniProtKB-EC"/>
</dbReference>
<keyword evidence="5" id="KW-0808">Transferase</keyword>
<dbReference type="GO" id="GO:0008652">
    <property type="term" value="P:amino acid biosynthetic process"/>
    <property type="evidence" value="ECO:0007669"/>
    <property type="project" value="UniProtKB-KW"/>
</dbReference>
<feature type="region of interest" description="Disordered" evidence="7">
    <location>
        <begin position="174"/>
        <end position="195"/>
    </location>
</feature>
<dbReference type="NCBIfam" id="NF041874">
    <property type="entry name" value="EPS_EpsC"/>
    <property type="match status" value="1"/>
</dbReference>